<comment type="caution">
    <text evidence="13">The sequence shown here is derived from an EMBL/GenBank/DDBJ whole genome shotgun (WGS) entry which is preliminary data.</text>
</comment>
<evidence type="ECO:0000256" key="4">
    <source>
        <dbReference type="ARBA" id="ARBA00022475"/>
    </source>
</evidence>
<dbReference type="Gene3D" id="1.10.3720.10">
    <property type="entry name" value="MetI-like"/>
    <property type="match status" value="1"/>
</dbReference>
<accession>A0A5M3WC89</accession>
<comment type="similarity">
    <text evidence="2 10">Belongs to the binding-protein-dependent transport system permease family. CysTW subfamily.</text>
</comment>
<proteinExistence type="inferred from homology"/>
<evidence type="ECO:0000259" key="12">
    <source>
        <dbReference type="PROSITE" id="PS50928"/>
    </source>
</evidence>
<evidence type="ECO:0000256" key="8">
    <source>
        <dbReference type="ARBA" id="ARBA00023136"/>
    </source>
</evidence>
<keyword evidence="3 9" id="KW-0813">Transport</keyword>
<feature type="transmembrane region" description="Helical" evidence="9">
    <location>
        <begin position="119"/>
        <end position="150"/>
    </location>
</feature>
<comment type="caution">
    <text evidence="10">Lacks conserved residue(s) required for the propagation of feature annotation.</text>
</comment>
<keyword evidence="14" id="KW-1185">Reference proteome</keyword>
<feature type="transmembrane region" description="Helical" evidence="9">
    <location>
        <begin position="331"/>
        <end position="354"/>
    </location>
</feature>
<keyword evidence="7 9" id="KW-1133">Transmembrane helix</keyword>
<dbReference type="NCBIfam" id="TIGR02138">
    <property type="entry name" value="phosphate_pstC"/>
    <property type="match status" value="1"/>
</dbReference>
<dbReference type="PANTHER" id="PTHR30425:SF1">
    <property type="entry name" value="PHOSPHATE TRANSPORT SYSTEM PERMEASE PROTEIN PSTC"/>
    <property type="match status" value="1"/>
</dbReference>
<dbReference type="PROSITE" id="PS50928">
    <property type="entry name" value="ABC_TM1"/>
    <property type="match status" value="1"/>
</dbReference>
<dbReference type="EMBL" id="BLAE01000003">
    <property type="protein sequence ID" value="GES06677.1"/>
    <property type="molecule type" value="Genomic_DNA"/>
</dbReference>
<dbReference type="InterPro" id="IPR051124">
    <property type="entry name" value="Phosphate_Transport_Permease"/>
</dbReference>
<evidence type="ECO:0000256" key="6">
    <source>
        <dbReference type="ARBA" id="ARBA00022692"/>
    </source>
</evidence>
<feature type="domain" description="ABC transmembrane type-1" evidence="12">
    <location>
        <begin position="125"/>
        <end position="350"/>
    </location>
</feature>
<dbReference type="RefSeq" id="WP_218040818.1">
    <property type="nucleotide sequence ID" value="NZ_BAAAHL010000022.1"/>
</dbReference>
<sequence length="361" mass="37387">MESNDAEGSTGLAALGLGEPPDPPGPSNPSDPPSPPGPPGPPADEGPLADEGPRRIEARLSGSDRFYRALASTGAGITLLIIVLIGVFLLLEALPAFQSAGFGFLTTQPWNPDSVPPEFGVAAMMFGTAITAIVAMLVTVPLALATAVFINEYAPRAIRAALTSLVDLMAAIPSLIFALWGLFFLVPWLQPIEGWLVAQLGGSLPFMRAVATGSSLFNAGLVIALMAIPITTSIIREVLSQAPRHECEGALALGGTRWGMITTVILPFGRTGIIGGSMLGLGRALGETIAATLILNIRFEIKPQIFETGGITVASGIAVEFFDAQELGLSALMAAGLSLFLVTIVINLLAAIVVERAKSVA</sequence>
<protein>
    <recommendedName>
        <fullName evidence="10">Phosphate transport system permease protein</fullName>
    </recommendedName>
</protein>
<comment type="subcellular location">
    <subcellularLocation>
        <location evidence="1 9">Cell membrane</location>
        <topology evidence="1 9">Multi-pass membrane protein</topology>
    </subcellularLocation>
</comment>
<keyword evidence="6 9" id="KW-0812">Transmembrane</keyword>
<evidence type="ECO:0000256" key="11">
    <source>
        <dbReference type="SAM" id="MobiDB-lite"/>
    </source>
</evidence>
<dbReference type="GO" id="GO:0006817">
    <property type="term" value="P:phosphate ion transport"/>
    <property type="evidence" value="ECO:0007669"/>
    <property type="project" value="UniProtKB-KW"/>
</dbReference>
<comment type="function">
    <text evidence="10">Part of the binding-protein-dependent transport system for phosphate; probably responsible for the translocation of the substrate across the membrane.</text>
</comment>
<evidence type="ECO:0000313" key="14">
    <source>
        <dbReference type="Proteomes" id="UP000331127"/>
    </source>
</evidence>
<evidence type="ECO:0000256" key="9">
    <source>
        <dbReference type="RuleBase" id="RU363032"/>
    </source>
</evidence>
<evidence type="ECO:0000256" key="7">
    <source>
        <dbReference type="ARBA" id="ARBA00022989"/>
    </source>
</evidence>
<reference evidence="13 14" key="1">
    <citation type="submission" date="2019-10" db="EMBL/GenBank/DDBJ databases">
        <title>Whole genome shotgun sequence of Acrocarpospora macrocephala NBRC 16266.</title>
        <authorList>
            <person name="Ichikawa N."/>
            <person name="Kimura A."/>
            <person name="Kitahashi Y."/>
            <person name="Komaki H."/>
            <person name="Oguchi A."/>
        </authorList>
    </citation>
    <scope>NUCLEOTIDE SEQUENCE [LARGE SCALE GENOMIC DNA]</scope>
    <source>
        <strain evidence="13 14">NBRC 16266</strain>
    </source>
</reference>
<gene>
    <name evidence="13" type="primary">pstC</name>
    <name evidence="13" type="ORF">Amac_002720</name>
</gene>
<dbReference type="GO" id="GO:0005886">
    <property type="term" value="C:plasma membrane"/>
    <property type="evidence" value="ECO:0007669"/>
    <property type="project" value="UniProtKB-SubCell"/>
</dbReference>
<feature type="transmembrane region" description="Helical" evidence="9">
    <location>
        <begin position="206"/>
        <end position="228"/>
    </location>
</feature>
<dbReference type="InterPro" id="IPR011864">
    <property type="entry name" value="Phosphate_PstC"/>
</dbReference>
<dbReference type="AlphaFoldDB" id="A0A5M3WC89"/>
<keyword evidence="8 9" id="KW-0472">Membrane</keyword>
<dbReference type="GO" id="GO:0005315">
    <property type="term" value="F:phosphate transmembrane transporter activity"/>
    <property type="evidence" value="ECO:0007669"/>
    <property type="project" value="InterPro"/>
</dbReference>
<feature type="transmembrane region" description="Helical" evidence="9">
    <location>
        <begin position="69"/>
        <end position="91"/>
    </location>
</feature>
<keyword evidence="4 10" id="KW-1003">Cell membrane</keyword>
<evidence type="ECO:0000256" key="1">
    <source>
        <dbReference type="ARBA" id="ARBA00004651"/>
    </source>
</evidence>
<dbReference type="InterPro" id="IPR000515">
    <property type="entry name" value="MetI-like"/>
</dbReference>
<dbReference type="Pfam" id="PF00528">
    <property type="entry name" value="BPD_transp_1"/>
    <property type="match status" value="1"/>
</dbReference>
<dbReference type="CDD" id="cd06261">
    <property type="entry name" value="TM_PBP2"/>
    <property type="match status" value="1"/>
</dbReference>
<feature type="transmembrane region" description="Helical" evidence="9">
    <location>
        <begin position="162"/>
        <end position="186"/>
    </location>
</feature>
<dbReference type="InterPro" id="IPR035906">
    <property type="entry name" value="MetI-like_sf"/>
</dbReference>
<dbReference type="Proteomes" id="UP000331127">
    <property type="component" value="Unassembled WGS sequence"/>
</dbReference>
<evidence type="ECO:0000256" key="10">
    <source>
        <dbReference type="RuleBase" id="RU363054"/>
    </source>
</evidence>
<feature type="compositionally biased region" description="Pro residues" evidence="11">
    <location>
        <begin position="20"/>
        <end position="44"/>
    </location>
</feature>
<evidence type="ECO:0000256" key="3">
    <source>
        <dbReference type="ARBA" id="ARBA00022448"/>
    </source>
</evidence>
<dbReference type="PANTHER" id="PTHR30425">
    <property type="entry name" value="PHOSPHATE TRANSPORT SYSTEM PERMEASE PROTEIN PST"/>
    <property type="match status" value="1"/>
</dbReference>
<evidence type="ECO:0000256" key="5">
    <source>
        <dbReference type="ARBA" id="ARBA00022592"/>
    </source>
</evidence>
<feature type="region of interest" description="Disordered" evidence="11">
    <location>
        <begin position="1"/>
        <end position="51"/>
    </location>
</feature>
<dbReference type="SUPFAM" id="SSF161098">
    <property type="entry name" value="MetI-like"/>
    <property type="match status" value="1"/>
</dbReference>
<evidence type="ECO:0000256" key="2">
    <source>
        <dbReference type="ARBA" id="ARBA00007069"/>
    </source>
</evidence>
<keyword evidence="5 10" id="KW-0592">Phosphate transport</keyword>
<organism evidence="13 14">
    <name type="scientific">Acrocarpospora macrocephala</name>
    <dbReference type="NCBI Taxonomy" id="150177"/>
    <lineage>
        <taxon>Bacteria</taxon>
        <taxon>Bacillati</taxon>
        <taxon>Actinomycetota</taxon>
        <taxon>Actinomycetes</taxon>
        <taxon>Streptosporangiales</taxon>
        <taxon>Streptosporangiaceae</taxon>
        <taxon>Acrocarpospora</taxon>
    </lineage>
</organism>
<evidence type="ECO:0000313" key="13">
    <source>
        <dbReference type="EMBL" id="GES06677.1"/>
    </source>
</evidence>
<name>A0A5M3WC89_9ACTN</name>